<gene>
    <name evidence="1" type="ORF">SAMN05421733_11094</name>
</gene>
<dbReference type="STRING" id="1219383.SAMN05421733_11094"/>
<dbReference type="PANTHER" id="PTHR41260">
    <property type="entry name" value="PROTEIN ECSC"/>
    <property type="match status" value="1"/>
</dbReference>
<dbReference type="InterPro" id="IPR024787">
    <property type="entry name" value="EcsC"/>
</dbReference>
<evidence type="ECO:0000313" key="1">
    <source>
        <dbReference type="EMBL" id="SDC15845.1"/>
    </source>
</evidence>
<evidence type="ECO:0000313" key="2">
    <source>
        <dbReference type="Proteomes" id="UP000242501"/>
    </source>
</evidence>
<protein>
    <submittedName>
        <fullName evidence="1">EcsC protein family protein</fullName>
    </submittedName>
</protein>
<dbReference type="EMBL" id="FMYL01000010">
    <property type="protein sequence ID" value="SDC15845.1"/>
    <property type="molecule type" value="Genomic_DNA"/>
</dbReference>
<reference evidence="2" key="1">
    <citation type="submission" date="2016-09" db="EMBL/GenBank/DDBJ databases">
        <authorList>
            <person name="Varghese N."/>
            <person name="Submissions S."/>
        </authorList>
    </citation>
    <scope>NUCLEOTIDE SEQUENCE [LARGE SCALE GENOMIC DNA]</scope>
    <source>
        <strain evidence="2">ANC 4422</strain>
    </source>
</reference>
<accession>A0A1G6JBS2</accession>
<sequence length="348" mass="39338">MQYQTDEPAKTKASQVLRVAKTLKGYGLVQFKRWEQKSKVQHYYPLNGQSVIEGHATDKTYANMQNVMRHYVPNLSQQLLGGRFGQVTRAVGFLSPIGLDQVADYLFMQLNSYAIGLTKVQNILRESGVNNLQELATDPVHSGRIAQAFTEQSKWFTAIQGGVTAVFGTVGAVADLPLTLLFALKTVYQTGYAYGFELKDDEETLLALIFEHIEFDQIAQKQAILLAIRSISRVFENHDFDGLQQFLGSSNDFTWFAEFIKSQQDEAHWSWLMQLPALGWLSKLTPLATVGISAFYNWKFIEHVGEKARHVFDVTRTYQLQHHAENLTPLQAYNAAQAQENPTHNTVN</sequence>
<keyword evidence="2" id="KW-1185">Reference proteome</keyword>
<name>A0A1G6JBS2_9GAMM</name>
<dbReference type="Proteomes" id="UP000242501">
    <property type="component" value="Unassembled WGS sequence"/>
</dbReference>
<dbReference type="PANTHER" id="PTHR41260:SF1">
    <property type="entry name" value="PROTEIN ECSC"/>
    <property type="match status" value="1"/>
</dbReference>
<dbReference type="AlphaFoldDB" id="A0A1G6JBS2"/>
<dbReference type="Pfam" id="PF12787">
    <property type="entry name" value="EcsC"/>
    <property type="match status" value="1"/>
</dbReference>
<organism evidence="1 2">
    <name type="scientific">Acinetobacter boissieri</name>
    <dbReference type="NCBI Taxonomy" id="1219383"/>
    <lineage>
        <taxon>Bacteria</taxon>
        <taxon>Pseudomonadati</taxon>
        <taxon>Pseudomonadota</taxon>
        <taxon>Gammaproteobacteria</taxon>
        <taxon>Moraxellales</taxon>
        <taxon>Moraxellaceae</taxon>
        <taxon>Acinetobacter</taxon>
    </lineage>
</organism>
<proteinExistence type="predicted"/>
<dbReference type="RefSeq" id="WP_171258575.1">
    <property type="nucleotide sequence ID" value="NZ_FMYL01000010.1"/>
</dbReference>